<dbReference type="InterPro" id="IPR002401">
    <property type="entry name" value="Cyt_P450_E_grp-I"/>
</dbReference>
<feature type="transmembrane region" description="Helical" evidence="8">
    <location>
        <begin position="6"/>
        <end position="28"/>
    </location>
</feature>
<keyword evidence="8" id="KW-0812">Transmembrane</keyword>
<dbReference type="AlphaFoldDB" id="A0A433U5D6"/>
<name>A0A433U5D6_ELYCH</name>
<dbReference type="STRING" id="188477.A0A433U5D6"/>
<keyword evidence="5 7" id="KW-0408">Iron</keyword>
<dbReference type="SUPFAM" id="SSF48264">
    <property type="entry name" value="Cytochrome P450"/>
    <property type="match status" value="1"/>
</dbReference>
<dbReference type="PRINTS" id="PR00385">
    <property type="entry name" value="P450"/>
</dbReference>
<comment type="similarity">
    <text evidence="2">Belongs to the cytochrome P450 family.</text>
</comment>
<comment type="cofactor">
    <cofactor evidence="1 7">
        <name>heme</name>
        <dbReference type="ChEBI" id="CHEBI:30413"/>
    </cofactor>
</comment>
<keyword evidence="7" id="KW-0349">Heme</keyword>
<dbReference type="EMBL" id="RQTK01000068">
    <property type="protein sequence ID" value="RUS89046.1"/>
    <property type="molecule type" value="Genomic_DNA"/>
</dbReference>
<evidence type="ECO:0000256" key="6">
    <source>
        <dbReference type="ARBA" id="ARBA00023033"/>
    </source>
</evidence>
<dbReference type="GO" id="GO:0006082">
    <property type="term" value="P:organic acid metabolic process"/>
    <property type="evidence" value="ECO:0007669"/>
    <property type="project" value="TreeGrafter"/>
</dbReference>
<dbReference type="InterPro" id="IPR050182">
    <property type="entry name" value="Cytochrome_P450_fam2"/>
</dbReference>
<proteinExistence type="inferred from homology"/>
<dbReference type="GO" id="GO:0016712">
    <property type="term" value="F:oxidoreductase activity, acting on paired donors, with incorporation or reduction of molecular oxygen, reduced flavin or flavoprotein as one donor, and incorporation of one atom of oxygen"/>
    <property type="evidence" value="ECO:0007669"/>
    <property type="project" value="TreeGrafter"/>
</dbReference>
<evidence type="ECO:0008006" key="11">
    <source>
        <dbReference type="Google" id="ProtNLM"/>
    </source>
</evidence>
<evidence type="ECO:0000256" key="1">
    <source>
        <dbReference type="ARBA" id="ARBA00001971"/>
    </source>
</evidence>
<keyword evidence="4" id="KW-0560">Oxidoreductase</keyword>
<dbReference type="OrthoDB" id="6081913at2759"/>
<keyword evidence="10" id="KW-1185">Reference proteome</keyword>
<dbReference type="GO" id="GO:0005737">
    <property type="term" value="C:cytoplasm"/>
    <property type="evidence" value="ECO:0007669"/>
    <property type="project" value="TreeGrafter"/>
</dbReference>
<organism evidence="9 10">
    <name type="scientific">Elysia chlorotica</name>
    <name type="common">Eastern emerald elysia</name>
    <name type="synonym">Sea slug</name>
    <dbReference type="NCBI Taxonomy" id="188477"/>
    <lineage>
        <taxon>Eukaryota</taxon>
        <taxon>Metazoa</taxon>
        <taxon>Spiralia</taxon>
        <taxon>Lophotrochozoa</taxon>
        <taxon>Mollusca</taxon>
        <taxon>Gastropoda</taxon>
        <taxon>Heterobranchia</taxon>
        <taxon>Euthyneura</taxon>
        <taxon>Panpulmonata</taxon>
        <taxon>Sacoglossa</taxon>
        <taxon>Placobranchoidea</taxon>
        <taxon>Plakobranchidae</taxon>
        <taxon>Elysia</taxon>
    </lineage>
</organism>
<keyword evidence="8" id="KW-0472">Membrane</keyword>
<evidence type="ECO:0000256" key="8">
    <source>
        <dbReference type="SAM" id="Phobius"/>
    </source>
</evidence>
<dbReference type="Pfam" id="PF00067">
    <property type="entry name" value="p450"/>
    <property type="match status" value="1"/>
</dbReference>
<evidence type="ECO:0000256" key="5">
    <source>
        <dbReference type="ARBA" id="ARBA00023004"/>
    </source>
</evidence>
<protein>
    <recommendedName>
        <fullName evidence="11">Cytochrome P450</fullName>
    </recommendedName>
</protein>
<dbReference type="Gene3D" id="1.10.630.10">
    <property type="entry name" value="Cytochrome P450"/>
    <property type="match status" value="1"/>
</dbReference>
<dbReference type="InterPro" id="IPR001128">
    <property type="entry name" value="Cyt_P450"/>
</dbReference>
<gene>
    <name evidence="9" type="ORF">EGW08_003217</name>
</gene>
<keyword evidence="6" id="KW-0503">Monooxygenase</keyword>
<comment type="caution">
    <text evidence="9">The sequence shown here is derived from an EMBL/GenBank/DDBJ whole genome shotgun (WGS) entry which is preliminary data.</text>
</comment>
<dbReference type="PANTHER" id="PTHR24300:SF349">
    <property type="entry name" value="STEROID 21-HYDROXYLASE"/>
    <property type="match status" value="1"/>
</dbReference>
<feature type="binding site" description="axial binding residue" evidence="7">
    <location>
        <position position="449"/>
    </location>
    <ligand>
        <name>heme</name>
        <dbReference type="ChEBI" id="CHEBI:30413"/>
    </ligand>
    <ligandPart>
        <name>Fe</name>
        <dbReference type="ChEBI" id="CHEBI:18248"/>
    </ligandPart>
</feature>
<evidence type="ECO:0000256" key="7">
    <source>
        <dbReference type="PIRSR" id="PIRSR602401-1"/>
    </source>
</evidence>
<dbReference type="InterPro" id="IPR036396">
    <property type="entry name" value="Cyt_P450_sf"/>
</dbReference>
<keyword evidence="8" id="KW-1133">Transmembrane helix</keyword>
<accession>A0A433U5D6</accession>
<reference evidence="9 10" key="1">
    <citation type="submission" date="2019-01" db="EMBL/GenBank/DDBJ databases">
        <title>A draft genome assembly of the solar-powered sea slug Elysia chlorotica.</title>
        <authorList>
            <person name="Cai H."/>
            <person name="Li Q."/>
            <person name="Fang X."/>
            <person name="Li J."/>
            <person name="Curtis N.E."/>
            <person name="Altenburger A."/>
            <person name="Shibata T."/>
            <person name="Feng M."/>
            <person name="Maeda T."/>
            <person name="Schwartz J.A."/>
            <person name="Shigenobu S."/>
            <person name="Lundholm N."/>
            <person name="Nishiyama T."/>
            <person name="Yang H."/>
            <person name="Hasebe M."/>
            <person name="Li S."/>
            <person name="Pierce S.K."/>
            <person name="Wang J."/>
        </authorList>
    </citation>
    <scope>NUCLEOTIDE SEQUENCE [LARGE SCALE GENOMIC DNA]</scope>
    <source>
        <strain evidence="9">EC2010</strain>
        <tissue evidence="9">Whole organism of an adult</tissue>
    </source>
</reference>
<evidence type="ECO:0000313" key="10">
    <source>
        <dbReference type="Proteomes" id="UP000271974"/>
    </source>
</evidence>
<sequence length="506" mass="57509">MLFDVLCAMFIPWTLAGTALVLLVYYAWTKTRLKYEGSNIPPFPAPAKPFLGHTMLMKGDVLENFDWMRKKAGDIFSLNILGQHLVVVHGYENIREVLVTHAEVTLDRPVDMSSQVLREENHGLFSSRGANWKEQRAVTHSILREFGMGKNLMEEKVAAEVQVFLKTLAGLDGKPVDLSSITSPAVCNIICSMAIGERFDYNDEYFRRMMENSNAFFVNAPPVWVFNAAAFFRMLPGDMFGIKEWEARITDLHTNFCKFQVNKVKEKTEEGEEPKNFIAAYLQEMNKRAKGEKATFLDEPNLVSIIKSLLVAGTETSSTTINWCVLYCLHHPRVQEKVFEEIQAHVGTSRPPSISDMSKLRYLTAVIRETQRLCSVGPISARVVTDSFQLGGFLIPKDSQVMLNYVSAHQDEDVWENPKEFYPERFLDADGELVKRNELVPYGVGRRVCVGEALARIELDLFLAAMFQKFQFKPEDPTAELPPLKGYLSLTLSPEPFKVRLLERKL</sequence>
<dbReference type="GO" id="GO:0005506">
    <property type="term" value="F:iron ion binding"/>
    <property type="evidence" value="ECO:0007669"/>
    <property type="project" value="InterPro"/>
</dbReference>
<dbReference type="PANTHER" id="PTHR24300">
    <property type="entry name" value="CYTOCHROME P450 508A4-RELATED"/>
    <property type="match status" value="1"/>
</dbReference>
<evidence type="ECO:0000313" key="9">
    <source>
        <dbReference type="EMBL" id="RUS89046.1"/>
    </source>
</evidence>
<dbReference type="PRINTS" id="PR00463">
    <property type="entry name" value="EP450I"/>
</dbReference>
<dbReference type="GO" id="GO:0008395">
    <property type="term" value="F:steroid hydroxylase activity"/>
    <property type="evidence" value="ECO:0007669"/>
    <property type="project" value="TreeGrafter"/>
</dbReference>
<evidence type="ECO:0000256" key="2">
    <source>
        <dbReference type="ARBA" id="ARBA00010617"/>
    </source>
</evidence>
<dbReference type="GO" id="GO:0006805">
    <property type="term" value="P:xenobiotic metabolic process"/>
    <property type="evidence" value="ECO:0007669"/>
    <property type="project" value="TreeGrafter"/>
</dbReference>
<dbReference type="Proteomes" id="UP000271974">
    <property type="component" value="Unassembled WGS sequence"/>
</dbReference>
<evidence type="ECO:0000256" key="3">
    <source>
        <dbReference type="ARBA" id="ARBA00022723"/>
    </source>
</evidence>
<evidence type="ECO:0000256" key="4">
    <source>
        <dbReference type="ARBA" id="ARBA00023002"/>
    </source>
</evidence>
<dbReference type="GO" id="GO:0020037">
    <property type="term" value="F:heme binding"/>
    <property type="evidence" value="ECO:0007669"/>
    <property type="project" value="InterPro"/>
</dbReference>
<keyword evidence="3 7" id="KW-0479">Metal-binding</keyword>
<dbReference type="FunFam" id="1.10.630.10:FF:000036">
    <property type="entry name" value="CYtochrome P450 family"/>
    <property type="match status" value="1"/>
</dbReference>